<protein>
    <submittedName>
        <fullName evidence="2">Alpha/beta hydrolase fold</fullName>
    </submittedName>
</protein>
<evidence type="ECO:0000259" key="1">
    <source>
        <dbReference type="Pfam" id="PF00561"/>
    </source>
</evidence>
<dbReference type="PATRIC" id="fig|269796.9.peg.330"/>
<dbReference type="Proteomes" id="UP000001929">
    <property type="component" value="Chromosome"/>
</dbReference>
<dbReference type="Pfam" id="PF00561">
    <property type="entry name" value="Abhydrolase_1"/>
    <property type="match status" value="1"/>
</dbReference>
<dbReference type="HOGENOM" id="CLU_035017_0_1_5"/>
<gene>
    <name evidence="2" type="ordered locus">Rru_A0275</name>
</gene>
<dbReference type="RefSeq" id="WP_011388028.1">
    <property type="nucleotide sequence ID" value="NC_007643.1"/>
</dbReference>
<dbReference type="PhylomeDB" id="Q2RXR5"/>
<dbReference type="InterPro" id="IPR029058">
    <property type="entry name" value="AB_hydrolase_fold"/>
</dbReference>
<proteinExistence type="predicted"/>
<feature type="domain" description="AB hydrolase-1" evidence="1">
    <location>
        <begin position="149"/>
        <end position="388"/>
    </location>
</feature>
<dbReference type="KEGG" id="rru:Rru_A0275"/>
<keyword evidence="2" id="KW-0378">Hydrolase</keyword>
<dbReference type="AlphaFoldDB" id="Q2RXR5"/>
<dbReference type="ESTHER" id="rhort-q2rxr5">
    <property type="family name" value="PHA_synth_III_C"/>
</dbReference>
<dbReference type="InterPro" id="IPR000073">
    <property type="entry name" value="AB_hydrolase_1"/>
</dbReference>
<sequence length="414" mass="44056">MTQPPPPPPRLGPRPLALHLILQVLTWGGWPCGLMPWNGGWLSLKERSAACWPAADLLASLKGDPGALTAFLAAADGEARRHLDAFLRGVEAYHAHPYHRPLVDPPPCWSAGTTLLRDYGGFRGAAPIVLIPSLVNRAQILDLAPGRSLCRFLVEAGYRPFLVDWDQPGEEEAGFDIGAYVSQRLEPALAAVVERTGVRPVVLGYCMGGLLALALASRQPGLVRGLALLATPFDFAAGDDALADLTRAFAPLANIRRARNRPLPVDLVQLPFALLDPLAISAKFEAFARLDPASPRARDFVAVEDWLNDGIALAAPVAAEVARVWYGDNAPAQGTWWVAGTPVIAGALETPSLVVLPARDRIVPAESASALARALPSATVLDLALGHVGMVAGRQAEARLYGPLVHWLDGLAGR</sequence>
<dbReference type="GO" id="GO:0016787">
    <property type="term" value="F:hydrolase activity"/>
    <property type="evidence" value="ECO:0007669"/>
    <property type="project" value="UniProtKB-KW"/>
</dbReference>
<accession>Q2RXR5</accession>
<dbReference type="SUPFAM" id="SSF53474">
    <property type="entry name" value="alpha/beta-Hydrolases"/>
    <property type="match status" value="1"/>
</dbReference>
<dbReference type="PANTHER" id="PTHR36837">
    <property type="entry name" value="POLY(3-HYDROXYALKANOATE) POLYMERASE SUBUNIT PHAC"/>
    <property type="match status" value="1"/>
</dbReference>
<dbReference type="EMBL" id="CP000230">
    <property type="protein sequence ID" value="ABC21080.1"/>
    <property type="molecule type" value="Genomic_DNA"/>
</dbReference>
<reference evidence="2 3" key="1">
    <citation type="journal article" date="2011" name="Stand. Genomic Sci.">
        <title>Complete genome sequence of Rhodospirillum rubrum type strain (S1).</title>
        <authorList>
            <person name="Munk A.C."/>
            <person name="Copeland A."/>
            <person name="Lucas S."/>
            <person name="Lapidus A."/>
            <person name="Del Rio T.G."/>
            <person name="Barry K."/>
            <person name="Detter J.C."/>
            <person name="Hammon N."/>
            <person name="Israni S."/>
            <person name="Pitluck S."/>
            <person name="Brettin T."/>
            <person name="Bruce D."/>
            <person name="Han C."/>
            <person name="Tapia R."/>
            <person name="Gilna P."/>
            <person name="Schmutz J."/>
            <person name="Larimer F."/>
            <person name="Land M."/>
            <person name="Kyrpides N.C."/>
            <person name="Mavromatis K."/>
            <person name="Richardson P."/>
            <person name="Rohde M."/>
            <person name="Goker M."/>
            <person name="Klenk H.P."/>
            <person name="Zhang Y."/>
            <person name="Roberts G.P."/>
            <person name="Reslewic S."/>
            <person name="Schwartz D.C."/>
        </authorList>
    </citation>
    <scope>NUCLEOTIDE SEQUENCE [LARGE SCALE GENOMIC DNA]</scope>
    <source>
        <strain evidence="3">ATCC 11170 / ATH 1.1.1 / DSM 467 / LMG 4362 / NCIMB 8255 / S1</strain>
    </source>
</reference>
<keyword evidence="3" id="KW-1185">Reference proteome</keyword>
<evidence type="ECO:0000313" key="2">
    <source>
        <dbReference type="EMBL" id="ABC21080.1"/>
    </source>
</evidence>
<dbReference type="EnsemblBacteria" id="ABC21080">
    <property type="protein sequence ID" value="ABC21080"/>
    <property type="gene ID" value="Rru_A0275"/>
</dbReference>
<dbReference type="Gene3D" id="3.40.50.1820">
    <property type="entry name" value="alpha/beta hydrolase"/>
    <property type="match status" value="1"/>
</dbReference>
<dbReference type="STRING" id="269796.Rru_A0275"/>
<dbReference type="PANTHER" id="PTHR36837:SF2">
    <property type="entry name" value="POLY(3-HYDROXYALKANOATE) POLYMERASE SUBUNIT PHAC"/>
    <property type="match status" value="1"/>
</dbReference>
<organism evidence="2 3">
    <name type="scientific">Rhodospirillum rubrum (strain ATCC 11170 / ATH 1.1.1 / DSM 467 / LMG 4362 / NCIMB 8255 / S1)</name>
    <dbReference type="NCBI Taxonomy" id="269796"/>
    <lineage>
        <taxon>Bacteria</taxon>
        <taxon>Pseudomonadati</taxon>
        <taxon>Pseudomonadota</taxon>
        <taxon>Alphaproteobacteria</taxon>
        <taxon>Rhodospirillales</taxon>
        <taxon>Rhodospirillaceae</taxon>
        <taxon>Rhodospirillum</taxon>
    </lineage>
</organism>
<dbReference type="InterPro" id="IPR051321">
    <property type="entry name" value="PHA/PHB_synthase"/>
</dbReference>
<name>Q2RXR5_RHORT</name>
<evidence type="ECO:0000313" key="3">
    <source>
        <dbReference type="Proteomes" id="UP000001929"/>
    </source>
</evidence>
<dbReference type="eggNOG" id="COG3243">
    <property type="taxonomic scope" value="Bacteria"/>
</dbReference>